<name>A0ABQ2FE94_9MICO</name>
<protein>
    <submittedName>
        <fullName evidence="2">Uncharacterized protein</fullName>
    </submittedName>
</protein>
<feature type="region of interest" description="Disordered" evidence="1">
    <location>
        <begin position="32"/>
        <end position="63"/>
    </location>
</feature>
<keyword evidence="3" id="KW-1185">Reference proteome</keyword>
<dbReference type="Proteomes" id="UP000662111">
    <property type="component" value="Unassembled WGS sequence"/>
</dbReference>
<sequence length="63" mass="6870">MGATHEDGRWSRRSPSHWCGEYAVEQVAVGAAGEWDEPGTSQPLEEPAEGAAPSVDFYGYNWS</sequence>
<gene>
    <name evidence="2" type="ORF">GCM10011509_29780</name>
</gene>
<comment type="caution">
    <text evidence="2">The sequence shown here is derived from an EMBL/GenBank/DDBJ whole genome shotgun (WGS) entry which is preliminary data.</text>
</comment>
<evidence type="ECO:0000313" key="2">
    <source>
        <dbReference type="EMBL" id="GGK79332.1"/>
    </source>
</evidence>
<organism evidence="2 3">
    <name type="scientific">Ornithinimicrobium pekingense</name>
    <dbReference type="NCBI Taxonomy" id="384677"/>
    <lineage>
        <taxon>Bacteria</taxon>
        <taxon>Bacillati</taxon>
        <taxon>Actinomycetota</taxon>
        <taxon>Actinomycetes</taxon>
        <taxon>Micrococcales</taxon>
        <taxon>Ornithinimicrobiaceae</taxon>
        <taxon>Ornithinimicrobium</taxon>
    </lineage>
</organism>
<evidence type="ECO:0000313" key="3">
    <source>
        <dbReference type="Proteomes" id="UP000662111"/>
    </source>
</evidence>
<reference evidence="3" key="1">
    <citation type="journal article" date="2019" name="Int. J. Syst. Evol. Microbiol.">
        <title>The Global Catalogue of Microorganisms (GCM) 10K type strain sequencing project: providing services to taxonomists for standard genome sequencing and annotation.</title>
        <authorList>
            <consortium name="The Broad Institute Genomics Platform"/>
            <consortium name="The Broad Institute Genome Sequencing Center for Infectious Disease"/>
            <person name="Wu L."/>
            <person name="Ma J."/>
        </authorList>
    </citation>
    <scope>NUCLEOTIDE SEQUENCE [LARGE SCALE GENOMIC DNA]</scope>
    <source>
        <strain evidence="3">CGMCC 1.5362</strain>
    </source>
</reference>
<proteinExistence type="predicted"/>
<accession>A0ABQ2FE94</accession>
<dbReference type="EMBL" id="BMLB01000007">
    <property type="protein sequence ID" value="GGK79332.1"/>
    <property type="molecule type" value="Genomic_DNA"/>
</dbReference>
<evidence type="ECO:0000256" key="1">
    <source>
        <dbReference type="SAM" id="MobiDB-lite"/>
    </source>
</evidence>